<dbReference type="RefSeq" id="WP_069777251.1">
    <property type="nucleotide sequence ID" value="NZ_CP017248.1"/>
</dbReference>
<protein>
    <recommendedName>
        <fullName evidence="3">Tetratricopeptide repeat protein</fullName>
    </recommendedName>
</protein>
<evidence type="ECO:0000313" key="1">
    <source>
        <dbReference type="EMBL" id="AOR30599.1"/>
    </source>
</evidence>
<dbReference type="Gene3D" id="1.25.40.10">
    <property type="entry name" value="Tetratricopeptide repeat domain"/>
    <property type="match status" value="1"/>
</dbReference>
<dbReference type="KEGG" id="spun:BFF78_05665"/>
<dbReference type="SUPFAM" id="SSF48452">
    <property type="entry name" value="TPR-like"/>
    <property type="match status" value="1"/>
</dbReference>
<dbReference type="Proteomes" id="UP000094960">
    <property type="component" value="Chromosome"/>
</dbReference>
<evidence type="ECO:0008006" key="3">
    <source>
        <dbReference type="Google" id="ProtNLM"/>
    </source>
</evidence>
<accession>A0A1D7Y5I0</accession>
<keyword evidence="2" id="KW-1185">Reference proteome</keyword>
<gene>
    <name evidence="1" type="ORF">BFF78_05665</name>
</gene>
<organism evidence="1 2">
    <name type="scientific">Streptomyces fodineus</name>
    <dbReference type="NCBI Taxonomy" id="1904616"/>
    <lineage>
        <taxon>Bacteria</taxon>
        <taxon>Bacillati</taxon>
        <taxon>Actinomycetota</taxon>
        <taxon>Actinomycetes</taxon>
        <taxon>Kitasatosporales</taxon>
        <taxon>Streptomycetaceae</taxon>
        <taxon>Streptomyces</taxon>
    </lineage>
</organism>
<evidence type="ECO:0000313" key="2">
    <source>
        <dbReference type="Proteomes" id="UP000094960"/>
    </source>
</evidence>
<dbReference type="InterPro" id="IPR011990">
    <property type="entry name" value="TPR-like_helical_dom_sf"/>
</dbReference>
<proteinExistence type="predicted"/>
<sequence length="224" mass="24277">MTRPPDLLASAARCYELTGDYAQAARCHDEAGHPLKAAELWEHAGDPVRAADRWLRARRPGRAAECLLAARRFEEAAKAYEQGGDLLNAGWTLVTRTRSYATAEHLFALAEPHTAGERLRRRLGRQLAAARAYGQSAALLRTLTDVPERIGSLKPARERAKVELWAVTAAEHVRRPDLGALVFAASYRAGVTGCADRWQHWAARTLGDTTGVPAAAAPPGLAEG</sequence>
<dbReference type="EMBL" id="CP017248">
    <property type="protein sequence ID" value="AOR30599.1"/>
    <property type="molecule type" value="Genomic_DNA"/>
</dbReference>
<name>A0A1D7Y5I0_9ACTN</name>
<dbReference type="AlphaFoldDB" id="A0A1D7Y5I0"/>
<reference evidence="2" key="1">
    <citation type="submission" date="2016-09" db="EMBL/GenBank/DDBJ databases">
        <title>Streptomyces puniciscabiei strain:TW1S1 Genome sequencing and assembly.</title>
        <authorList>
            <person name="Kim M.-K."/>
            <person name="Kim S.B."/>
        </authorList>
    </citation>
    <scope>NUCLEOTIDE SEQUENCE [LARGE SCALE GENOMIC DNA]</scope>
    <source>
        <strain evidence="2">TW1S1</strain>
    </source>
</reference>